<dbReference type="Proteomes" id="UP000325811">
    <property type="component" value="Chromosome I"/>
</dbReference>
<dbReference type="EMBL" id="LR699553">
    <property type="protein sequence ID" value="VVD27041.1"/>
    <property type="molecule type" value="Genomic_DNA"/>
</dbReference>
<organism evidence="2 3">
    <name type="scientific">Paraburkholderia dioscoreae</name>
    <dbReference type="NCBI Taxonomy" id="2604047"/>
    <lineage>
        <taxon>Bacteria</taxon>
        <taxon>Pseudomonadati</taxon>
        <taxon>Pseudomonadota</taxon>
        <taxon>Betaproteobacteria</taxon>
        <taxon>Burkholderiales</taxon>
        <taxon>Burkholderiaceae</taxon>
        <taxon>Paraburkholderia</taxon>
    </lineage>
</organism>
<evidence type="ECO:0000313" key="2">
    <source>
        <dbReference type="EMBL" id="VVD27041.1"/>
    </source>
</evidence>
<evidence type="ECO:0000313" key="3">
    <source>
        <dbReference type="Proteomes" id="UP000325811"/>
    </source>
</evidence>
<keyword evidence="3" id="KW-1185">Reference proteome</keyword>
<dbReference type="KEGG" id="pdio:PDMSB3_0579"/>
<evidence type="ECO:0008006" key="4">
    <source>
        <dbReference type="Google" id="ProtNLM"/>
    </source>
</evidence>
<gene>
    <name evidence="2" type="ORF">PDMSB3_0579</name>
</gene>
<reference evidence="2 3" key="1">
    <citation type="submission" date="2019-08" db="EMBL/GenBank/DDBJ databases">
        <authorList>
            <person name="Herpell B J."/>
        </authorList>
    </citation>
    <scope>NUCLEOTIDE SEQUENCE [LARGE SCALE GENOMIC DNA]</scope>
    <source>
        <strain evidence="3">Msb3</strain>
    </source>
</reference>
<proteinExistence type="predicted"/>
<feature type="region of interest" description="Disordered" evidence="1">
    <location>
        <begin position="1"/>
        <end position="21"/>
    </location>
</feature>
<dbReference type="AlphaFoldDB" id="A0A5Q4Z7N2"/>
<evidence type="ECO:0000256" key="1">
    <source>
        <dbReference type="SAM" id="MobiDB-lite"/>
    </source>
</evidence>
<protein>
    <recommendedName>
        <fullName evidence="4">Transposase</fullName>
    </recommendedName>
</protein>
<sequence length="65" mass="7632">MQNRDRQLREPPQINTADEAGNNHFKRLSRIFSYHGRTAETPGYNHYCGAIRLRLSADCKWPMLQ</sequence>
<name>A0A5Q4Z7N2_9BURK</name>
<accession>A0A5Q4Z7N2</accession>